<dbReference type="EMBL" id="MK072133">
    <property type="protein sequence ID" value="AYV79082.1"/>
    <property type="molecule type" value="Genomic_DNA"/>
</dbReference>
<dbReference type="InterPro" id="IPR050745">
    <property type="entry name" value="Multifunctional_regulatory"/>
</dbReference>
<keyword evidence="2" id="KW-0040">ANK repeat</keyword>
<dbReference type="InterPro" id="IPR002110">
    <property type="entry name" value="Ankyrin_rpt"/>
</dbReference>
<gene>
    <name evidence="3" type="ORF">Faunusvirus2_29</name>
</gene>
<dbReference type="SUPFAM" id="SSF48403">
    <property type="entry name" value="Ankyrin repeat"/>
    <property type="match status" value="1"/>
</dbReference>
<dbReference type="PANTHER" id="PTHR24189">
    <property type="entry name" value="MYOTROPHIN"/>
    <property type="match status" value="1"/>
</dbReference>
<protein>
    <submittedName>
        <fullName evidence="3">Uncharacterized protein</fullName>
    </submittedName>
</protein>
<dbReference type="Pfam" id="PF12796">
    <property type="entry name" value="Ank_2"/>
    <property type="match status" value="1"/>
</dbReference>
<accession>A0A3G4ZW05</accession>
<evidence type="ECO:0000256" key="2">
    <source>
        <dbReference type="ARBA" id="ARBA00023043"/>
    </source>
</evidence>
<name>A0A3G4ZW05_9VIRU</name>
<dbReference type="PROSITE" id="PS50088">
    <property type="entry name" value="ANK_REPEAT"/>
    <property type="match status" value="2"/>
</dbReference>
<dbReference type="Gene3D" id="1.25.40.20">
    <property type="entry name" value="Ankyrin repeat-containing domain"/>
    <property type="match status" value="1"/>
</dbReference>
<proteinExistence type="predicted"/>
<reference evidence="3" key="1">
    <citation type="submission" date="2018-10" db="EMBL/GenBank/DDBJ databases">
        <title>Hidden diversity of soil giant viruses.</title>
        <authorList>
            <person name="Schulz F."/>
            <person name="Alteio L."/>
            <person name="Goudeau D."/>
            <person name="Ryan E.M."/>
            <person name="Malmstrom R.R."/>
            <person name="Blanchard J."/>
            <person name="Woyke T."/>
        </authorList>
    </citation>
    <scope>NUCLEOTIDE SEQUENCE</scope>
    <source>
        <strain evidence="3">FNV1</strain>
    </source>
</reference>
<dbReference type="SMART" id="SM00248">
    <property type="entry name" value="ANK"/>
    <property type="match status" value="3"/>
</dbReference>
<evidence type="ECO:0000313" key="3">
    <source>
        <dbReference type="EMBL" id="AYV79082.1"/>
    </source>
</evidence>
<sequence>MVEAIDHANQFIQYANMRNEIECLKYIEKYSDFYDTTNGFSTPLSIACTRGLEQVVYKLIAKGVNVNLRTNSGYTPLHYAASFKNNILNTLIKHGANLDDDYNGMRAIMFAINTKCNGNVIILLKAGATFVDIIDSHISRGGYPDIIQCVRNVYRQRIRSIIDTNDDNTMAACFRTTYAIKLVDIISEFII</sequence>
<organism evidence="3">
    <name type="scientific">Faunusvirus sp</name>
    <dbReference type="NCBI Taxonomy" id="2487766"/>
    <lineage>
        <taxon>Viruses</taxon>
        <taxon>Varidnaviria</taxon>
        <taxon>Bamfordvirae</taxon>
        <taxon>Nucleocytoviricota</taxon>
        <taxon>Megaviricetes</taxon>
        <taxon>Imitervirales</taxon>
        <taxon>Mimiviridae</taxon>
    </lineage>
</organism>
<keyword evidence="1" id="KW-0677">Repeat</keyword>
<evidence type="ECO:0000256" key="1">
    <source>
        <dbReference type="ARBA" id="ARBA00022737"/>
    </source>
</evidence>
<dbReference type="InterPro" id="IPR036770">
    <property type="entry name" value="Ankyrin_rpt-contain_sf"/>
</dbReference>